<dbReference type="Proteomes" id="UP000886833">
    <property type="component" value="Unassembled WGS sequence"/>
</dbReference>
<evidence type="ECO:0000313" key="2">
    <source>
        <dbReference type="Proteomes" id="UP000886833"/>
    </source>
</evidence>
<comment type="caution">
    <text evidence="1">The sequence shown here is derived from an EMBL/GenBank/DDBJ whole genome shotgun (WGS) entry which is preliminary data.</text>
</comment>
<gene>
    <name evidence="1" type="ORF">IAB59_00325</name>
</gene>
<dbReference type="EMBL" id="DVKQ01000002">
    <property type="protein sequence ID" value="HIT36916.1"/>
    <property type="molecule type" value="Genomic_DNA"/>
</dbReference>
<reference evidence="1" key="1">
    <citation type="submission" date="2020-10" db="EMBL/GenBank/DDBJ databases">
        <authorList>
            <person name="Gilroy R."/>
        </authorList>
    </citation>
    <scope>NUCLEOTIDE SEQUENCE</scope>
    <source>
        <strain evidence="1">CHK195-26880</strain>
    </source>
</reference>
<evidence type="ECO:0000313" key="1">
    <source>
        <dbReference type="EMBL" id="HIT36916.1"/>
    </source>
</evidence>
<name>A0A9D1GA03_9FIRM</name>
<protein>
    <submittedName>
        <fullName evidence="1">Uncharacterized protein</fullName>
    </submittedName>
</protein>
<proteinExistence type="predicted"/>
<sequence length="117" mass="12970">MSYDQGETLDTWQDLYNFLSNNVKTGLDPTWSVSVKLDKSSPVCQFILAKEFAVGAEATAKCKIINLLKGTSGKQIDFTATLSSITYEATAEEVLQVDFDLKVYDNSTFEETDYTTG</sequence>
<dbReference type="AlphaFoldDB" id="A0A9D1GA03"/>
<organism evidence="1 2">
    <name type="scientific">Candidatus Onthousia faecipullorum</name>
    <dbReference type="NCBI Taxonomy" id="2840887"/>
    <lineage>
        <taxon>Bacteria</taxon>
        <taxon>Bacillati</taxon>
        <taxon>Bacillota</taxon>
        <taxon>Bacilli</taxon>
        <taxon>Candidatus Onthousia</taxon>
    </lineage>
</organism>
<accession>A0A9D1GA03</accession>
<reference evidence="1" key="2">
    <citation type="journal article" date="2021" name="PeerJ">
        <title>Extensive microbial diversity within the chicken gut microbiome revealed by metagenomics and culture.</title>
        <authorList>
            <person name="Gilroy R."/>
            <person name="Ravi A."/>
            <person name="Getino M."/>
            <person name="Pursley I."/>
            <person name="Horton D.L."/>
            <person name="Alikhan N.F."/>
            <person name="Baker D."/>
            <person name="Gharbi K."/>
            <person name="Hall N."/>
            <person name="Watson M."/>
            <person name="Adriaenssens E.M."/>
            <person name="Foster-Nyarko E."/>
            <person name="Jarju S."/>
            <person name="Secka A."/>
            <person name="Antonio M."/>
            <person name="Oren A."/>
            <person name="Chaudhuri R.R."/>
            <person name="La Ragione R."/>
            <person name="Hildebrand F."/>
            <person name="Pallen M.J."/>
        </authorList>
    </citation>
    <scope>NUCLEOTIDE SEQUENCE</scope>
    <source>
        <strain evidence="1">CHK195-26880</strain>
    </source>
</reference>